<dbReference type="EMBL" id="CP030103">
    <property type="protein sequence ID" value="AWX42928.1"/>
    <property type="molecule type" value="Genomic_DNA"/>
</dbReference>
<dbReference type="OrthoDB" id="394997at2"/>
<protein>
    <submittedName>
        <fullName evidence="1">Uncharacterized protein</fullName>
    </submittedName>
</protein>
<dbReference type="NCBIfam" id="NF045837">
    <property type="entry name" value="Mplas_Cys_pep"/>
    <property type="match status" value="1"/>
</dbReference>
<organism evidence="1 2">
    <name type="scientific">Metamycoplasma cloacale</name>
    <dbReference type="NCBI Taxonomy" id="92401"/>
    <lineage>
        <taxon>Bacteria</taxon>
        <taxon>Bacillati</taxon>
        <taxon>Mycoplasmatota</taxon>
        <taxon>Mycoplasmoidales</taxon>
        <taxon>Metamycoplasmataceae</taxon>
        <taxon>Metamycoplasma</taxon>
    </lineage>
</organism>
<reference evidence="2" key="1">
    <citation type="submission" date="2018-06" db="EMBL/GenBank/DDBJ databases">
        <title>Complete genome sequences of Mycoplasma anatis, M. anseris and M. cloacale type strains.</title>
        <authorList>
            <person name="Grozner D."/>
            <person name="Forro B."/>
            <person name="Sulyok K.M."/>
            <person name="Marton S."/>
            <person name="Kreizinger Z."/>
            <person name="Banyai K."/>
            <person name="Gyuranecz M."/>
        </authorList>
    </citation>
    <scope>NUCLEOTIDE SEQUENCE [LARGE SCALE GENOMIC DNA]</scope>
    <source>
        <strain evidence="2">NCTC 10199</strain>
    </source>
</reference>
<dbReference type="Proteomes" id="UP000249865">
    <property type="component" value="Chromosome"/>
</dbReference>
<dbReference type="InterPro" id="IPR054779">
    <property type="entry name" value="Cys_pept_put_mycoplasmatota"/>
</dbReference>
<dbReference type="RefSeq" id="WP_029330724.1">
    <property type="nucleotide sequence ID" value="NZ_CP030103.1"/>
</dbReference>
<evidence type="ECO:0000313" key="2">
    <source>
        <dbReference type="Proteomes" id="UP000249865"/>
    </source>
</evidence>
<sequence length="242" mass="29193">MVDDYCLYDFIRLTGRFDTEIMFSRALYSRKVQLNHWLVLFKDKGYSIFDRSSKKIVEVNPNFITKWYWQYDKNVSIKPNIVFVRDDLVNFELHNLQDKDRLMIGDRRRTPKQKQQINYKYSTYNQPAENPARFKTYPEFKVDDLNKLKTEGINKPKEYGVRTSHLGLLYADYEVDHSWFFKVYKTRHIGENKYKLYLPNSKYEWKGICGYLSMTSLLLYAEYFVNSNYMGYSNASKYIKKN</sequence>
<evidence type="ECO:0000313" key="1">
    <source>
        <dbReference type="EMBL" id="AWX42928.1"/>
    </source>
</evidence>
<dbReference type="AlphaFoldDB" id="A0A2Z4LNJ8"/>
<keyword evidence="2" id="KW-1185">Reference proteome</keyword>
<proteinExistence type="predicted"/>
<name>A0A2Z4LNJ8_9BACT</name>
<gene>
    <name evidence="1" type="ORF">DK849_02565</name>
</gene>
<accession>A0A2Z4LNJ8</accession>
<dbReference type="KEGG" id="mclo:DK849_02565"/>